<dbReference type="InterPro" id="IPR029055">
    <property type="entry name" value="Ntn_hydrolases_N"/>
</dbReference>
<dbReference type="AlphaFoldDB" id="A0AAW1XWI1"/>
<accession>A0AAW1XWI1</accession>
<reference evidence="1 2" key="1">
    <citation type="journal article" date="2023" name="G3 (Bethesda)">
        <title>A chromosome-length genome assembly and annotation of blackberry (Rubus argutus, cv. 'Hillquist').</title>
        <authorList>
            <person name="Bruna T."/>
            <person name="Aryal R."/>
            <person name="Dudchenko O."/>
            <person name="Sargent D.J."/>
            <person name="Mead D."/>
            <person name="Buti M."/>
            <person name="Cavallini A."/>
            <person name="Hytonen T."/>
            <person name="Andres J."/>
            <person name="Pham M."/>
            <person name="Weisz D."/>
            <person name="Mascagni F."/>
            <person name="Usai G."/>
            <person name="Natali L."/>
            <person name="Bassil N."/>
            <person name="Fernandez G.E."/>
            <person name="Lomsadze A."/>
            <person name="Armour M."/>
            <person name="Olukolu B."/>
            <person name="Poorten T."/>
            <person name="Britton C."/>
            <person name="Davik J."/>
            <person name="Ashrafi H."/>
            <person name="Aiden E.L."/>
            <person name="Borodovsky M."/>
            <person name="Worthington M."/>
        </authorList>
    </citation>
    <scope>NUCLEOTIDE SEQUENCE [LARGE SCALE GENOMIC DNA]</scope>
    <source>
        <strain evidence="1">PI 553951</strain>
    </source>
</reference>
<comment type="caution">
    <text evidence="1">The sequence shown here is derived from an EMBL/GenBank/DDBJ whole genome shotgun (WGS) entry which is preliminary data.</text>
</comment>
<keyword evidence="2" id="KW-1185">Reference proteome</keyword>
<dbReference type="EMBL" id="JBEDUW010000003">
    <property type="protein sequence ID" value="KAK9940168.1"/>
    <property type="molecule type" value="Genomic_DNA"/>
</dbReference>
<organism evidence="1 2">
    <name type="scientific">Rubus argutus</name>
    <name type="common">Southern blackberry</name>
    <dbReference type="NCBI Taxonomy" id="59490"/>
    <lineage>
        <taxon>Eukaryota</taxon>
        <taxon>Viridiplantae</taxon>
        <taxon>Streptophyta</taxon>
        <taxon>Embryophyta</taxon>
        <taxon>Tracheophyta</taxon>
        <taxon>Spermatophyta</taxon>
        <taxon>Magnoliopsida</taxon>
        <taxon>eudicotyledons</taxon>
        <taxon>Gunneridae</taxon>
        <taxon>Pentapetalae</taxon>
        <taxon>rosids</taxon>
        <taxon>fabids</taxon>
        <taxon>Rosales</taxon>
        <taxon>Rosaceae</taxon>
        <taxon>Rosoideae</taxon>
        <taxon>Rosoideae incertae sedis</taxon>
        <taxon>Rubus</taxon>
    </lineage>
</organism>
<evidence type="ECO:0000313" key="1">
    <source>
        <dbReference type="EMBL" id="KAK9940168.1"/>
    </source>
</evidence>
<gene>
    <name evidence="1" type="ORF">M0R45_016841</name>
</gene>
<evidence type="ECO:0000313" key="2">
    <source>
        <dbReference type="Proteomes" id="UP001457282"/>
    </source>
</evidence>
<sequence>MLLHSHKLCAASGEPGDRVQFTEYIQKNRSLISPAMNWPPPCGRTHTMHVNILMAGFDKDNGAEVYYIDTLLPFTRLRREPLVTYGSYFALYLISMDQLYHKVDKDGAREYARGESIKDAGVAAA</sequence>
<dbReference type="Proteomes" id="UP001457282">
    <property type="component" value="Unassembled WGS sequence"/>
</dbReference>
<protein>
    <submittedName>
        <fullName evidence="1">Uncharacterized protein</fullName>
    </submittedName>
</protein>
<dbReference type="SUPFAM" id="SSF56235">
    <property type="entry name" value="N-terminal nucleophile aminohydrolases (Ntn hydrolases)"/>
    <property type="match status" value="1"/>
</dbReference>
<proteinExistence type="predicted"/>
<name>A0AAW1XWI1_RUBAR</name>